<evidence type="ECO:0000259" key="1">
    <source>
        <dbReference type="Pfam" id="PF01882"/>
    </source>
</evidence>
<gene>
    <name evidence="2" type="ORF">DFR39_11411</name>
</gene>
<keyword evidence="3" id="KW-1185">Reference proteome</keyword>
<name>A0A4R6MQN9_9BURK</name>
<sequence length="331" mass="36730">MAGPRSFWPWRRTSAAEPAPAAAGVYLDWQQLLGLEFAARRVRWPPQQASARSLLAGRHRSRVRGRGLDFIELRQYQPGDDTRTIDWRASARTGRTHVRVYAEERDRPTWLVADQRISMFFARRGSLRSVVAAEAAAVWGWRALAGGDRVGGLVIADDGLDEVMPGRGRRSLLQFLERLRSRNHALRADSPVPPAPAQLDAALQRLVQQAPRDAVIAIFSDFDGLGERSRSLLLELARHNDLVLLPIWEDASTTTQGVRLVVSDGQAQLPIDHGDRRVIEGLATLARERSERLRGLRAELGCAVLPLLNTEPALLQLARGLDKTPPSAARL</sequence>
<dbReference type="Pfam" id="PF01882">
    <property type="entry name" value="DUF58"/>
    <property type="match status" value="1"/>
</dbReference>
<dbReference type="EMBL" id="SNXE01000014">
    <property type="protein sequence ID" value="TDP04522.1"/>
    <property type="molecule type" value="Genomic_DNA"/>
</dbReference>
<protein>
    <submittedName>
        <fullName evidence="2">Uncharacterized protein DUF58</fullName>
    </submittedName>
</protein>
<dbReference type="InterPro" id="IPR002881">
    <property type="entry name" value="DUF58"/>
</dbReference>
<dbReference type="PANTHER" id="PTHR33608:SF12">
    <property type="entry name" value="DUF58 DOMAIN-CONTAINING PROTEIN"/>
    <property type="match status" value="1"/>
</dbReference>
<feature type="domain" description="DUF58" evidence="1">
    <location>
        <begin position="72"/>
        <end position="250"/>
    </location>
</feature>
<proteinExistence type="predicted"/>
<accession>A0A4R6MQN9</accession>
<dbReference type="AlphaFoldDB" id="A0A4R6MQN9"/>
<dbReference type="Proteomes" id="UP000295357">
    <property type="component" value="Unassembled WGS sequence"/>
</dbReference>
<reference evidence="2 3" key="1">
    <citation type="submission" date="2019-03" db="EMBL/GenBank/DDBJ databases">
        <title>Genomic Encyclopedia of Type Strains, Phase IV (KMG-IV): sequencing the most valuable type-strain genomes for metagenomic binning, comparative biology and taxonomic classification.</title>
        <authorList>
            <person name="Goeker M."/>
        </authorList>
    </citation>
    <scope>NUCLEOTIDE SEQUENCE [LARGE SCALE GENOMIC DNA]</scope>
    <source>
        <strain evidence="2 3">DSM 25082</strain>
    </source>
</reference>
<organism evidence="2 3">
    <name type="scientific">Roseateles asaccharophilus</name>
    <dbReference type="NCBI Taxonomy" id="582607"/>
    <lineage>
        <taxon>Bacteria</taxon>
        <taxon>Pseudomonadati</taxon>
        <taxon>Pseudomonadota</taxon>
        <taxon>Betaproteobacteria</taxon>
        <taxon>Burkholderiales</taxon>
        <taxon>Sphaerotilaceae</taxon>
        <taxon>Roseateles</taxon>
    </lineage>
</organism>
<evidence type="ECO:0000313" key="2">
    <source>
        <dbReference type="EMBL" id="TDP04522.1"/>
    </source>
</evidence>
<comment type="caution">
    <text evidence="2">The sequence shown here is derived from an EMBL/GenBank/DDBJ whole genome shotgun (WGS) entry which is preliminary data.</text>
</comment>
<evidence type="ECO:0000313" key="3">
    <source>
        <dbReference type="Proteomes" id="UP000295357"/>
    </source>
</evidence>
<dbReference type="PANTHER" id="PTHR33608">
    <property type="entry name" value="BLL2464 PROTEIN"/>
    <property type="match status" value="1"/>
</dbReference>